<dbReference type="NCBIfam" id="NF043031">
    <property type="entry name" value="SIALI-17"/>
    <property type="match status" value="1"/>
</dbReference>
<dbReference type="InterPro" id="IPR019931">
    <property type="entry name" value="LPXTG_anchor"/>
</dbReference>
<name>D0BNF1_9LACT</name>
<dbReference type="eggNOG" id="ENOG5033YJ7">
    <property type="taxonomic scope" value="Bacteria"/>
</dbReference>
<protein>
    <submittedName>
        <fullName evidence="9">YSIRK family Gram-positive signal peptide</fullName>
    </submittedName>
</protein>
<feature type="compositionally biased region" description="Basic and acidic residues" evidence="6">
    <location>
        <begin position="1004"/>
        <end position="1041"/>
    </location>
</feature>
<reference evidence="9" key="2">
    <citation type="submission" date="2011-10" db="EMBL/GenBank/DDBJ databases">
        <title>The Genome Sequence of Granulicatella elegans ATCC 700633.</title>
        <authorList>
            <consortium name="The Broad Institute Genome Sequencing Platform"/>
            <consortium name="The Broad Institute Genome Sequencing Center for Infectious Disease"/>
            <person name="Earl A."/>
            <person name="Ward D."/>
            <person name="Feldgarden M."/>
            <person name="Gevers D."/>
            <person name="Sibley C.D."/>
            <person name="Field T.R."/>
            <person name="Grinwis M."/>
            <person name="Eshaghurshan C.S."/>
            <person name="Surette M.G."/>
            <person name="Young S.K."/>
            <person name="Zeng Q."/>
            <person name="Gargeya S."/>
            <person name="Fitzgerald M."/>
            <person name="Haas B."/>
            <person name="Abouelleil A."/>
            <person name="Alvarado L."/>
            <person name="Arachchi H.M."/>
            <person name="Berlin A."/>
            <person name="Brown A."/>
            <person name="Chapman S.B."/>
            <person name="Chen Z."/>
            <person name="Dunbar C."/>
            <person name="Freedman E."/>
            <person name="Gearin G."/>
            <person name="Goldberg J."/>
            <person name="Griggs A."/>
            <person name="Gujja S."/>
            <person name="Heiman D."/>
            <person name="Howarth C."/>
            <person name="Larson L."/>
            <person name="Lui A."/>
            <person name="MacDonald P.J.P."/>
            <person name="Montmayeur A."/>
            <person name="Murphy C."/>
            <person name="Neiman D."/>
            <person name="Pearson M."/>
            <person name="Priest M."/>
            <person name="Roberts A."/>
            <person name="Saif S."/>
            <person name="Shea T."/>
            <person name="Shenoy N."/>
            <person name="Sisk P."/>
            <person name="Stolte C."/>
            <person name="Sykes S."/>
            <person name="Wortman J."/>
            <person name="Nusbaum C."/>
            <person name="Birren B."/>
        </authorList>
    </citation>
    <scope>NUCLEOTIDE SEQUENCE [LARGE SCALE GENOMIC DNA]</scope>
    <source>
        <strain evidence="9">ATCC 700633</strain>
    </source>
</reference>
<keyword evidence="1" id="KW-0134">Cell wall</keyword>
<dbReference type="STRING" id="626369.HMPREF0446_01486"/>
<evidence type="ECO:0000256" key="1">
    <source>
        <dbReference type="ARBA" id="ARBA00022512"/>
    </source>
</evidence>
<gene>
    <name evidence="9" type="ORF">HMPREF0446_01486</name>
</gene>
<evidence type="ECO:0000256" key="6">
    <source>
        <dbReference type="SAM" id="MobiDB-lite"/>
    </source>
</evidence>
<dbReference type="InterPro" id="IPR005877">
    <property type="entry name" value="YSIRK_signal_dom"/>
</dbReference>
<keyword evidence="5" id="KW-0175">Coiled coil</keyword>
<keyword evidence="10" id="KW-1185">Reference proteome</keyword>
<feature type="compositionally biased region" description="Polar residues" evidence="6">
    <location>
        <begin position="1042"/>
        <end position="1059"/>
    </location>
</feature>
<comment type="caution">
    <text evidence="9">The sequence shown here is derived from an EMBL/GenBank/DDBJ whole genome shotgun (WGS) entry which is preliminary data.</text>
</comment>
<feature type="coiled-coil region" evidence="5">
    <location>
        <begin position="489"/>
        <end position="516"/>
    </location>
</feature>
<dbReference type="Pfam" id="PF18877">
    <property type="entry name" value="SSSPR-51"/>
    <property type="match status" value="1"/>
</dbReference>
<feature type="domain" description="Gram-positive cocci surface proteins LPxTG" evidence="8">
    <location>
        <begin position="1066"/>
        <end position="1100"/>
    </location>
</feature>
<accession>D0BNF1</accession>
<dbReference type="HOGENOM" id="CLU_308551_0_0_9"/>
<evidence type="ECO:0000256" key="7">
    <source>
        <dbReference type="SAM" id="SignalP"/>
    </source>
</evidence>
<keyword evidence="2" id="KW-0964">Secreted</keyword>
<dbReference type="PROSITE" id="PS50847">
    <property type="entry name" value="GRAM_POS_ANCHORING"/>
    <property type="match status" value="1"/>
</dbReference>
<feature type="signal peptide" evidence="7">
    <location>
        <begin position="1"/>
        <end position="36"/>
    </location>
</feature>
<sequence length="1100" mass="123464">MGNNIIQKKYSLRKFKGIGLASAVIGLFFANQAVYANVTADGKDETTIVGQFDKVSSSAKTTFTDDQNPTKKVTVDAVADIRYKKPTKANQNTGDADGTDVLNFTSKATVNYLVDKTNEVIKTKEVDTGTGTITTSFDKKGLDSDADGKDYRDSIVNKDNVTLSIATGSEDVITSNGKEYRLVRSEVVDKDKATYEKTKFNDIEAPVSPEGMHNNLGEINYGKITGKVYLVEETTDGKYGKFVEATNIKSDEEAVNAWKNGQATAKEFSKANVTLKEGDTVLVMDRDTYAHGSGTRTVNTNNYRREKVPATPEFDKVESSEEIKDVNAYPSYALDNETVSGNYVAAGADHNFGTSDDGEVTFNGEQYLLYRYARKLENSLPEVKDTPELDFSKSSLNEIMRYMQSEVFGVLEYFDYYAKTDAERQLIQERRTKLEQNIADTIQMIKNENISMAAAKPDDRYTTGLVFYSPDREKLTAIKKQIESGEKVLDELRLTLKTDEENVEQYENKKDVKKITKEILLYELNHKDIYGRHYGYPRFSYRTVVSYHKDAESEHYSDWEKVYPEVETREDSVYANKGVVTISDDLSKIKVVNAESTTKETEFTKQDVTTREETDYVVKEIITPVRAYKVMGENGPVVNHYYKMVTRRSENPTHTENTKVGTVTVQYVSSSGEKLKADETVELNTPYEVTKTYDVFSGTTKVGEENVVETLNPIYDAIPKRFNTIIGDKTGFAYEFEAIAYGSAPERSTIDKPQTIVSYVYRFVSKEDPTPVKKEVKGSVIVKYVDAEGNEIKSEEIVKQDAVIKTIYTYFTKSGDKVISTRERVNYELLPFYNTQDKRLNEITTEDGKKYKYQGIYPVSEKFHNVIAENGILEEGTTTVVYQYVLEPKKVEWAVSEKPPILEVPEFKGGVASEQPPVLGVPEFNGSVNGELDEPLTLPQLIITKWVDEYGNELKPTDAKKPSVEGEANEAFEPGTIEGYEFVETIPVDANGIVTHVFKKKQAYKPEEPKPEPKQEPTPEPKPEPKKEEPRKEEPKKEEPKTNNVTPSNEGNEHQTSVPTKKVEELPQTGTGQELAIFGAAASSILAGLGLVIPGKQKKE</sequence>
<dbReference type="OrthoDB" id="2222836at2"/>
<evidence type="ECO:0000256" key="4">
    <source>
        <dbReference type="ARBA" id="ARBA00023088"/>
    </source>
</evidence>
<dbReference type="Proteomes" id="UP000002939">
    <property type="component" value="Unassembled WGS sequence"/>
</dbReference>
<keyword evidence="4" id="KW-0572">Peptidoglycan-anchor</keyword>
<evidence type="ECO:0000313" key="9">
    <source>
        <dbReference type="EMBL" id="EEW92416.1"/>
    </source>
</evidence>
<proteinExistence type="predicted"/>
<dbReference type="InterPro" id="IPR049964">
    <property type="entry name" value="NanA_rpt"/>
</dbReference>
<reference evidence="9" key="1">
    <citation type="submission" date="2009-09" db="EMBL/GenBank/DDBJ databases">
        <authorList>
            <consortium name="The Broad Institute Genome Sequencing Platform"/>
            <person name="Ward D."/>
            <person name="Feldgarden M."/>
            <person name="Earl A."/>
            <person name="Young S.K."/>
            <person name="Zeng Q."/>
            <person name="Koehrsen M."/>
            <person name="Alvarado L."/>
            <person name="Berlin A."/>
            <person name="Bochicchio J."/>
            <person name="Borenstein D."/>
            <person name="Chapman S.B."/>
            <person name="Chen Z."/>
            <person name="Engels R."/>
            <person name="Freedman E."/>
            <person name="Gellesch M."/>
            <person name="Goldberg J."/>
            <person name="Griggs A."/>
            <person name="Gujja S."/>
            <person name="Heilman E."/>
            <person name="Heiman D."/>
            <person name="Hepburn T."/>
            <person name="Howarth C."/>
            <person name="Jen D."/>
            <person name="Larson L."/>
            <person name="Lewis B."/>
            <person name="Mehta T."/>
            <person name="Park D."/>
            <person name="Pearson M."/>
            <person name="Roberts A."/>
            <person name="Saif S."/>
            <person name="Shea T."/>
            <person name="Shenoy N."/>
            <person name="Sisk P."/>
            <person name="Stolte C."/>
            <person name="Sykes S."/>
            <person name="Thomson T."/>
            <person name="Walk T."/>
            <person name="White J."/>
            <person name="Yandava C."/>
            <person name="Sibley C.D."/>
            <person name="Field T.R."/>
            <person name="Grinwis M."/>
            <person name="Eshaghurshan C.S."/>
            <person name="Surette M.G."/>
            <person name="Haas B."/>
            <person name="Nusbaum C."/>
            <person name="Birren B."/>
        </authorList>
    </citation>
    <scope>NUCLEOTIDE SEQUENCE [LARGE SCALE GENOMIC DNA]</scope>
    <source>
        <strain evidence="9">ATCC 700633</strain>
    </source>
</reference>
<dbReference type="InterPro" id="IPR027579">
    <property type="entry name" value="SSSPR51_Rpt"/>
</dbReference>
<organism evidence="9 10">
    <name type="scientific">Granulicatella elegans ATCC 700633</name>
    <dbReference type="NCBI Taxonomy" id="626369"/>
    <lineage>
        <taxon>Bacteria</taxon>
        <taxon>Bacillati</taxon>
        <taxon>Bacillota</taxon>
        <taxon>Bacilli</taxon>
        <taxon>Lactobacillales</taxon>
        <taxon>Carnobacteriaceae</taxon>
        <taxon>Granulicatella</taxon>
    </lineage>
</organism>
<dbReference type="EMBL" id="ACRF02000002">
    <property type="protein sequence ID" value="EEW92416.1"/>
    <property type="molecule type" value="Genomic_DNA"/>
</dbReference>
<dbReference type="NCBIfam" id="TIGR01168">
    <property type="entry name" value="YSIRK_signal"/>
    <property type="match status" value="1"/>
</dbReference>
<dbReference type="AlphaFoldDB" id="D0BNF1"/>
<evidence type="ECO:0000313" key="10">
    <source>
        <dbReference type="Proteomes" id="UP000002939"/>
    </source>
</evidence>
<dbReference type="RefSeq" id="WP_006703762.1">
    <property type="nucleotide sequence ID" value="NZ_KI391971.1"/>
</dbReference>
<feature type="chain" id="PRO_5038849615" evidence="7">
    <location>
        <begin position="37"/>
        <end position="1100"/>
    </location>
</feature>
<evidence type="ECO:0000256" key="5">
    <source>
        <dbReference type="SAM" id="Coils"/>
    </source>
</evidence>
<evidence type="ECO:0000259" key="8">
    <source>
        <dbReference type="PROSITE" id="PS50847"/>
    </source>
</evidence>
<keyword evidence="3 7" id="KW-0732">Signal</keyword>
<evidence type="ECO:0000256" key="3">
    <source>
        <dbReference type="ARBA" id="ARBA00022729"/>
    </source>
</evidence>
<evidence type="ECO:0000256" key="2">
    <source>
        <dbReference type="ARBA" id="ARBA00022525"/>
    </source>
</evidence>
<dbReference type="NCBIfam" id="TIGR04308">
    <property type="entry name" value="repeat_SSSPR51"/>
    <property type="match status" value="1"/>
</dbReference>
<feature type="region of interest" description="Disordered" evidence="6">
    <location>
        <begin position="1003"/>
        <end position="1068"/>
    </location>
</feature>
<dbReference type="Pfam" id="PF00746">
    <property type="entry name" value="Gram_pos_anchor"/>
    <property type="match status" value="1"/>
</dbReference>